<evidence type="ECO:0000256" key="1">
    <source>
        <dbReference type="ARBA" id="ARBA00002274"/>
    </source>
</evidence>
<dbReference type="InterPro" id="IPR003758">
    <property type="entry name" value="LpxK"/>
</dbReference>
<comment type="catalytic activity">
    <reaction evidence="13">
        <text>a lipid A disaccharide + ATP = a lipid IVA + ADP + H(+)</text>
        <dbReference type="Rhea" id="RHEA:67840"/>
        <dbReference type="ChEBI" id="CHEBI:15378"/>
        <dbReference type="ChEBI" id="CHEBI:30616"/>
        <dbReference type="ChEBI" id="CHEBI:176343"/>
        <dbReference type="ChEBI" id="CHEBI:176425"/>
        <dbReference type="ChEBI" id="CHEBI:456216"/>
        <dbReference type="EC" id="2.7.1.130"/>
    </reaction>
</comment>
<reference evidence="14 15" key="1">
    <citation type="submission" date="2022-06" db="EMBL/GenBank/DDBJ databases">
        <title>Endosaccharibacter gen. nov., sp. nov., endophytic bacteria isolated from sugarcane.</title>
        <authorList>
            <person name="Pitiwittayakul N."/>
            <person name="Yukphan P."/>
            <person name="Charoenyingcharoen P."/>
            <person name="Tanasupawat S."/>
        </authorList>
    </citation>
    <scope>NUCLEOTIDE SEQUENCE [LARGE SCALE GENOMIC DNA]</scope>
    <source>
        <strain evidence="14 15">KSS8</strain>
    </source>
</reference>
<keyword evidence="11 13" id="KW-0443">Lipid metabolism</keyword>
<dbReference type="EMBL" id="JAMSKV010000006">
    <property type="protein sequence ID" value="MCQ8278468.1"/>
    <property type="molecule type" value="Genomic_DNA"/>
</dbReference>
<feature type="binding site" evidence="13">
    <location>
        <begin position="34"/>
        <end position="41"/>
    </location>
    <ligand>
        <name>ATP</name>
        <dbReference type="ChEBI" id="CHEBI:30616"/>
    </ligand>
</feature>
<keyword evidence="7 13" id="KW-0808">Transferase</keyword>
<dbReference type="SUPFAM" id="SSF52540">
    <property type="entry name" value="P-loop containing nucleoside triphosphate hydrolases"/>
    <property type="match status" value="1"/>
</dbReference>
<keyword evidence="9 13" id="KW-0418">Kinase</keyword>
<protein>
    <recommendedName>
        <fullName evidence="4 13">Tetraacyldisaccharide 4'-kinase</fullName>
        <ecNumber evidence="3 13">2.7.1.130</ecNumber>
    </recommendedName>
    <alternativeName>
        <fullName evidence="12 13">Lipid A 4'-kinase</fullName>
    </alternativeName>
</protein>
<gene>
    <name evidence="13 14" type="primary">lpxK</name>
    <name evidence="14" type="ORF">NFI95_08380</name>
</gene>
<dbReference type="Pfam" id="PF02606">
    <property type="entry name" value="LpxK"/>
    <property type="match status" value="1"/>
</dbReference>
<evidence type="ECO:0000256" key="6">
    <source>
        <dbReference type="ARBA" id="ARBA00022556"/>
    </source>
</evidence>
<comment type="caution">
    <text evidence="14">The sequence shown here is derived from an EMBL/GenBank/DDBJ whole genome shotgun (WGS) entry which is preliminary data.</text>
</comment>
<evidence type="ECO:0000256" key="2">
    <source>
        <dbReference type="ARBA" id="ARBA00004870"/>
    </source>
</evidence>
<evidence type="ECO:0000256" key="7">
    <source>
        <dbReference type="ARBA" id="ARBA00022679"/>
    </source>
</evidence>
<evidence type="ECO:0000256" key="8">
    <source>
        <dbReference type="ARBA" id="ARBA00022741"/>
    </source>
</evidence>
<keyword evidence="15" id="KW-1185">Reference proteome</keyword>
<keyword evidence="10 13" id="KW-0067">ATP-binding</keyword>
<keyword evidence="5 13" id="KW-0444">Lipid biosynthesis</keyword>
<evidence type="ECO:0000256" key="9">
    <source>
        <dbReference type="ARBA" id="ARBA00022777"/>
    </source>
</evidence>
<comment type="function">
    <text evidence="1 13">Transfers the gamma-phosphate of ATP to the 4'-position of a tetraacyldisaccharide 1-phosphate intermediate (termed DS-1-P) to form tetraacyldisaccharide 1,4'-bis-phosphate (lipid IVA).</text>
</comment>
<evidence type="ECO:0000256" key="4">
    <source>
        <dbReference type="ARBA" id="ARBA00016436"/>
    </source>
</evidence>
<evidence type="ECO:0000313" key="14">
    <source>
        <dbReference type="EMBL" id="MCQ8278468.1"/>
    </source>
</evidence>
<evidence type="ECO:0000256" key="13">
    <source>
        <dbReference type="HAMAP-Rule" id="MF_00409"/>
    </source>
</evidence>
<accession>A0ABT1W6T9</accession>
<dbReference type="HAMAP" id="MF_00409">
    <property type="entry name" value="LpxK"/>
    <property type="match status" value="1"/>
</dbReference>
<dbReference type="Proteomes" id="UP001524587">
    <property type="component" value="Unassembled WGS sequence"/>
</dbReference>
<keyword evidence="8 13" id="KW-0547">Nucleotide-binding</keyword>
<evidence type="ECO:0000256" key="5">
    <source>
        <dbReference type="ARBA" id="ARBA00022516"/>
    </source>
</evidence>
<dbReference type="EC" id="2.7.1.130" evidence="3 13"/>
<organism evidence="14 15">
    <name type="scientific">Endosaccharibacter trunci</name>
    <dbReference type="NCBI Taxonomy" id="2812733"/>
    <lineage>
        <taxon>Bacteria</taxon>
        <taxon>Pseudomonadati</taxon>
        <taxon>Pseudomonadota</taxon>
        <taxon>Alphaproteobacteria</taxon>
        <taxon>Acetobacterales</taxon>
        <taxon>Acetobacteraceae</taxon>
        <taxon>Endosaccharibacter</taxon>
    </lineage>
</organism>
<evidence type="ECO:0000256" key="11">
    <source>
        <dbReference type="ARBA" id="ARBA00023098"/>
    </source>
</evidence>
<evidence type="ECO:0000256" key="10">
    <source>
        <dbReference type="ARBA" id="ARBA00022840"/>
    </source>
</evidence>
<proteinExistence type="inferred from homology"/>
<dbReference type="InterPro" id="IPR027417">
    <property type="entry name" value="P-loop_NTPase"/>
</dbReference>
<dbReference type="PANTHER" id="PTHR42724">
    <property type="entry name" value="TETRAACYLDISACCHARIDE 4'-KINASE"/>
    <property type="match status" value="1"/>
</dbReference>
<sequence length="307" mass="32005">MSPLEPITAALTARRLRREGWAAPVPVVCCGNAGVGGAGKTTLALDLASRLTGRGLRVHCLTRGYGGRGSATPLLVDPLKHDAAAVGDEALLLAAIAPCWVGADRAASARAATEAGAELLVMDDGLQNPGLKQDMPILVIDGAVGFGNRRLLPAGPLREPVRTAAARARCAVVIGEERAPVADLLPAGLPVLRATLAMDPSVRALAGRPVFAFAGIARPEKFFDSLRAETLDLVGTRGFADHRPFRPDALRRLREEAAALGATLVTTPKDAVRLSPEERAGIAVAGVSLRWSDEDALGRLLDRIVAA</sequence>
<dbReference type="GO" id="GO:0009029">
    <property type="term" value="F:lipid-A 4'-kinase activity"/>
    <property type="evidence" value="ECO:0007669"/>
    <property type="project" value="UniProtKB-EC"/>
</dbReference>
<evidence type="ECO:0000313" key="15">
    <source>
        <dbReference type="Proteomes" id="UP001524587"/>
    </source>
</evidence>
<name>A0ABT1W6T9_9PROT</name>
<evidence type="ECO:0000256" key="12">
    <source>
        <dbReference type="ARBA" id="ARBA00029757"/>
    </source>
</evidence>
<comment type="pathway">
    <text evidence="2 13">Glycolipid biosynthesis; lipid IV(A) biosynthesis; lipid IV(A) from (3R)-3-hydroxytetradecanoyl-[acyl-carrier-protein] and UDP-N-acetyl-alpha-D-glucosamine: step 6/6.</text>
</comment>
<keyword evidence="6 13" id="KW-0441">Lipid A biosynthesis</keyword>
<dbReference type="PANTHER" id="PTHR42724:SF1">
    <property type="entry name" value="TETRAACYLDISACCHARIDE 4'-KINASE, MITOCHONDRIAL-RELATED"/>
    <property type="match status" value="1"/>
</dbReference>
<comment type="similarity">
    <text evidence="13">Belongs to the LpxK family.</text>
</comment>
<evidence type="ECO:0000256" key="3">
    <source>
        <dbReference type="ARBA" id="ARBA00012071"/>
    </source>
</evidence>
<dbReference type="NCBIfam" id="TIGR00682">
    <property type="entry name" value="lpxK"/>
    <property type="match status" value="1"/>
</dbReference>